<evidence type="ECO:0000313" key="3">
    <source>
        <dbReference type="Proteomes" id="UP001054889"/>
    </source>
</evidence>
<comment type="caution">
    <text evidence="2">The sequence shown here is derived from an EMBL/GenBank/DDBJ whole genome shotgun (WGS) entry which is preliminary data.</text>
</comment>
<dbReference type="AlphaFoldDB" id="A0AAV5CI65"/>
<accession>A0AAV5CI65</accession>
<organism evidence="2 3">
    <name type="scientific">Eleusine coracana subsp. coracana</name>
    <dbReference type="NCBI Taxonomy" id="191504"/>
    <lineage>
        <taxon>Eukaryota</taxon>
        <taxon>Viridiplantae</taxon>
        <taxon>Streptophyta</taxon>
        <taxon>Embryophyta</taxon>
        <taxon>Tracheophyta</taxon>
        <taxon>Spermatophyta</taxon>
        <taxon>Magnoliopsida</taxon>
        <taxon>Liliopsida</taxon>
        <taxon>Poales</taxon>
        <taxon>Poaceae</taxon>
        <taxon>PACMAD clade</taxon>
        <taxon>Chloridoideae</taxon>
        <taxon>Cynodonteae</taxon>
        <taxon>Eleusininae</taxon>
        <taxon>Eleusine</taxon>
    </lineage>
</organism>
<evidence type="ECO:0000313" key="2">
    <source>
        <dbReference type="EMBL" id="GJM97790.1"/>
    </source>
</evidence>
<name>A0AAV5CI65_ELECO</name>
<evidence type="ECO:0000256" key="1">
    <source>
        <dbReference type="SAM" id="MobiDB-lite"/>
    </source>
</evidence>
<gene>
    <name evidence="2" type="primary">ga14743</name>
    <name evidence="2" type="ORF">PR202_ga14743</name>
</gene>
<reference evidence="2" key="1">
    <citation type="journal article" date="2018" name="DNA Res.">
        <title>Multiple hybrid de novo genome assembly of finger millet, an orphan allotetraploid crop.</title>
        <authorList>
            <person name="Hatakeyama M."/>
            <person name="Aluri S."/>
            <person name="Balachadran M.T."/>
            <person name="Sivarajan S.R."/>
            <person name="Patrignani A."/>
            <person name="Gruter S."/>
            <person name="Poveda L."/>
            <person name="Shimizu-Inatsugi R."/>
            <person name="Baeten J."/>
            <person name="Francoijs K.J."/>
            <person name="Nataraja K.N."/>
            <person name="Reddy Y.A.N."/>
            <person name="Phadnis S."/>
            <person name="Ravikumar R.L."/>
            <person name="Schlapbach R."/>
            <person name="Sreeman S.M."/>
            <person name="Shimizu K.K."/>
        </authorList>
    </citation>
    <scope>NUCLEOTIDE SEQUENCE</scope>
</reference>
<reference evidence="2" key="2">
    <citation type="submission" date="2021-12" db="EMBL/GenBank/DDBJ databases">
        <title>Resequencing data analysis of finger millet.</title>
        <authorList>
            <person name="Hatakeyama M."/>
            <person name="Aluri S."/>
            <person name="Balachadran M.T."/>
            <person name="Sivarajan S.R."/>
            <person name="Poveda L."/>
            <person name="Shimizu-Inatsugi R."/>
            <person name="Schlapbach R."/>
            <person name="Sreeman S.M."/>
            <person name="Shimizu K.K."/>
        </authorList>
    </citation>
    <scope>NUCLEOTIDE SEQUENCE</scope>
</reference>
<dbReference type="Proteomes" id="UP001054889">
    <property type="component" value="Unassembled WGS sequence"/>
</dbReference>
<feature type="compositionally biased region" description="Basic and acidic residues" evidence="1">
    <location>
        <begin position="102"/>
        <end position="113"/>
    </location>
</feature>
<feature type="region of interest" description="Disordered" evidence="1">
    <location>
        <begin position="1"/>
        <end position="25"/>
    </location>
</feature>
<feature type="region of interest" description="Disordered" evidence="1">
    <location>
        <begin position="191"/>
        <end position="230"/>
    </location>
</feature>
<feature type="compositionally biased region" description="Polar residues" evidence="1">
    <location>
        <begin position="1"/>
        <end position="12"/>
    </location>
</feature>
<feature type="compositionally biased region" description="Low complexity" evidence="1">
    <location>
        <begin position="205"/>
        <end position="217"/>
    </location>
</feature>
<keyword evidence="3" id="KW-1185">Reference proteome</keyword>
<dbReference type="EMBL" id="BQKI01000007">
    <property type="protein sequence ID" value="GJM97790.1"/>
    <property type="molecule type" value="Genomic_DNA"/>
</dbReference>
<feature type="region of interest" description="Disordered" evidence="1">
    <location>
        <begin position="84"/>
        <end position="130"/>
    </location>
</feature>
<protein>
    <submittedName>
        <fullName evidence="2">Uncharacterized protein</fullName>
    </submittedName>
</protein>
<sequence length="230" mass="23887">MPDQKTNLTTPAAGTIKQIPPSFPKNNCGNGGIGRTHLGRDGGGFGSWGGLAGQPASQRAVAVAAAVNQRPGWRYHQPFGEAKARYRRTRHSGSGSSSRCCHPKDLNKPDAKSNRLARLPPPSSLAGSAQWPGGVVTPSIAVTPLRLLYPSPMPSAPRLPWRLVAFPLIVAFVAPPARRVHVLSGAAVAPPPRLAPSRSVASNDGSGVVSSTATTGTELITFSPGGDGWD</sequence>
<proteinExistence type="predicted"/>